<comment type="caution">
    <text evidence="2">The sequence shown here is derived from an EMBL/GenBank/DDBJ whole genome shotgun (WGS) entry which is preliminary data.</text>
</comment>
<dbReference type="GeneID" id="30029217"/>
<evidence type="ECO:0000313" key="2">
    <source>
        <dbReference type="EMBL" id="OBA19518.1"/>
    </source>
</evidence>
<proteinExistence type="predicted"/>
<evidence type="ECO:0000313" key="3">
    <source>
        <dbReference type="Proteomes" id="UP000092555"/>
    </source>
</evidence>
<keyword evidence="1" id="KW-0472">Membrane</keyword>
<protein>
    <submittedName>
        <fullName evidence="2">Uncharacterized protein</fullName>
    </submittedName>
</protein>
<reference evidence="2 3" key="1">
    <citation type="submission" date="2016-05" db="EMBL/GenBank/DDBJ databases">
        <title>Comparative genomics of biotechnologically important yeasts.</title>
        <authorList>
            <consortium name="DOE Joint Genome Institute"/>
            <person name="Riley R."/>
            <person name="Haridas S."/>
            <person name="Wolfe K.H."/>
            <person name="Lopes M.R."/>
            <person name="Hittinger C.T."/>
            <person name="Goker M."/>
            <person name="Salamov A."/>
            <person name="Wisecaver J."/>
            <person name="Long T.M."/>
            <person name="Aerts A.L."/>
            <person name="Barry K."/>
            <person name="Choi C."/>
            <person name="Clum A."/>
            <person name="Coughlan A.Y."/>
            <person name="Deshpande S."/>
            <person name="Douglass A.P."/>
            <person name="Hanson S.J."/>
            <person name="Klenk H.-P."/>
            <person name="LaButti K."/>
            <person name="Lapidus A."/>
            <person name="Lindquist E."/>
            <person name="Lipzen A."/>
            <person name="Meier-kolthoff J.P."/>
            <person name="Ohm R.A."/>
            <person name="Otillar R.P."/>
            <person name="Pangilinan J."/>
            <person name="Peng Y."/>
            <person name="Rokas A."/>
            <person name="Rosa C.A."/>
            <person name="Scheuner C."/>
            <person name="Sibirny A.A."/>
            <person name="Slot J.C."/>
            <person name="Stielow J.B."/>
            <person name="Sun H."/>
            <person name="Kurtzman C.P."/>
            <person name="Blackwell M."/>
            <person name="Grigoriev I.V."/>
            <person name="Jeffries T.W."/>
        </authorList>
    </citation>
    <scope>NUCLEOTIDE SEQUENCE [LARGE SCALE GENOMIC DNA]</scope>
    <source>
        <strain evidence="2 3">NRRL YB-4993</strain>
    </source>
</reference>
<evidence type="ECO:0000256" key="1">
    <source>
        <dbReference type="SAM" id="Phobius"/>
    </source>
</evidence>
<keyword evidence="1" id="KW-1133">Transmembrane helix</keyword>
<feature type="transmembrane region" description="Helical" evidence="1">
    <location>
        <begin position="6"/>
        <end position="26"/>
    </location>
</feature>
<gene>
    <name evidence="2" type="ORF">METBIDRAFT_33187</name>
</gene>
<keyword evidence="3" id="KW-1185">Reference proteome</keyword>
<keyword evidence="1" id="KW-0812">Transmembrane</keyword>
<dbReference type="EMBL" id="LXTC01000006">
    <property type="protein sequence ID" value="OBA19518.1"/>
    <property type="molecule type" value="Genomic_DNA"/>
</dbReference>
<organism evidence="2 3">
    <name type="scientific">Metschnikowia bicuspidata var. bicuspidata NRRL YB-4993</name>
    <dbReference type="NCBI Taxonomy" id="869754"/>
    <lineage>
        <taxon>Eukaryota</taxon>
        <taxon>Fungi</taxon>
        <taxon>Dikarya</taxon>
        <taxon>Ascomycota</taxon>
        <taxon>Saccharomycotina</taxon>
        <taxon>Pichiomycetes</taxon>
        <taxon>Metschnikowiaceae</taxon>
        <taxon>Metschnikowia</taxon>
    </lineage>
</organism>
<dbReference type="RefSeq" id="XP_018710046.1">
    <property type="nucleotide sequence ID" value="XM_018856241.1"/>
</dbReference>
<name>A0A1A0H6I0_9ASCO</name>
<sequence>MKFLNPITFFTLMLPTTVMGAGILLLESLALKVLKLEVNGERIEASITGTFFNMFESKAEYEGKYVGYKDGVLVMTDSNEDVLHFVFNEERDAFDLEYQPGELFEIANNNLIYPLGGYEDGETFRIVYIGE</sequence>
<dbReference type="Proteomes" id="UP000092555">
    <property type="component" value="Unassembled WGS sequence"/>
</dbReference>
<dbReference type="AlphaFoldDB" id="A0A1A0H6I0"/>
<accession>A0A1A0H6I0</accession>